<dbReference type="InterPro" id="IPR044537">
    <property type="entry name" value="Rip2-like"/>
</dbReference>
<evidence type="ECO:0000256" key="6">
    <source>
        <dbReference type="ARBA" id="ARBA00022692"/>
    </source>
</evidence>
<comment type="subcellular location">
    <subcellularLocation>
        <location evidence="2">Cell membrane</location>
        <topology evidence="2">Multi-pass membrane protein</topology>
    </subcellularLocation>
</comment>
<evidence type="ECO:0000256" key="5">
    <source>
        <dbReference type="ARBA" id="ARBA00022670"/>
    </source>
</evidence>
<reference evidence="15" key="1">
    <citation type="journal article" date="2020" name="mSystems">
        <title>Genome- and Community-Level Interaction Insights into Carbon Utilization and Element Cycling Functions of Hydrothermarchaeota in Hydrothermal Sediment.</title>
        <authorList>
            <person name="Zhou Z."/>
            <person name="Liu Y."/>
            <person name="Xu W."/>
            <person name="Pan J."/>
            <person name="Luo Z.H."/>
            <person name="Li M."/>
        </authorList>
    </citation>
    <scope>NUCLEOTIDE SEQUENCE [LARGE SCALE GENOMIC DNA]</scope>
    <source>
        <strain evidence="15">HyVt-93</strain>
    </source>
</reference>
<name>A0A7C5JVR7_THELI</name>
<accession>A0A7C5JVR7</accession>
<dbReference type="CDD" id="cd06158">
    <property type="entry name" value="S2P-M50_like_1"/>
    <property type="match status" value="1"/>
</dbReference>
<dbReference type="PANTHER" id="PTHR35864">
    <property type="entry name" value="ZINC METALLOPROTEASE MJ0611-RELATED"/>
    <property type="match status" value="1"/>
</dbReference>
<dbReference type="AlphaFoldDB" id="A0A7C5JVR7"/>
<dbReference type="InterPro" id="IPR008915">
    <property type="entry name" value="Peptidase_M50"/>
</dbReference>
<evidence type="ECO:0000256" key="4">
    <source>
        <dbReference type="ARBA" id="ARBA00022475"/>
    </source>
</evidence>
<evidence type="ECO:0000256" key="3">
    <source>
        <dbReference type="ARBA" id="ARBA00007931"/>
    </source>
</evidence>
<evidence type="ECO:0000256" key="9">
    <source>
        <dbReference type="ARBA" id="ARBA00022833"/>
    </source>
</evidence>
<dbReference type="GO" id="GO:0006508">
    <property type="term" value="P:proteolysis"/>
    <property type="evidence" value="ECO:0007669"/>
    <property type="project" value="UniProtKB-KW"/>
</dbReference>
<keyword evidence="8" id="KW-0378">Hydrolase</keyword>
<feature type="transmembrane region" description="Helical" evidence="13">
    <location>
        <begin position="117"/>
        <end position="142"/>
    </location>
</feature>
<keyword evidence="12 13" id="KW-0472">Membrane</keyword>
<keyword evidence="6 13" id="KW-0812">Transmembrane</keyword>
<evidence type="ECO:0000256" key="2">
    <source>
        <dbReference type="ARBA" id="ARBA00004651"/>
    </source>
</evidence>
<keyword evidence="10 13" id="KW-1133">Transmembrane helix</keyword>
<comment type="caution">
    <text evidence="15">The sequence shown here is derived from an EMBL/GenBank/DDBJ whole genome shotgun (WGS) entry which is preliminary data.</text>
</comment>
<dbReference type="GO" id="GO:0005886">
    <property type="term" value="C:plasma membrane"/>
    <property type="evidence" value="ECO:0007669"/>
    <property type="project" value="UniProtKB-SubCell"/>
</dbReference>
<evidence type="ECO:0000256" key="13">
    <source>
        <dbReference type="SAM" id="Phobius"/>
    </source>
</evidence>
<evidence type="ECO:0000313" key="15">
    <source>
        <dbReference type="EMBL" id="HHI00037.1"/>
    </source>
</evidence>
<gene>
    <name evidence="15" type="ORF">ENL40_00940</name>
</gene>
<keyword evidence="7" id="KW-0479">Metal-binding</keyword>
<keyword evidence="5 15" id="KW-0645">Protease</keyword>
<evidence type="ECO:0000256" key="1">
    <source>
        <dbReference type="ARBA" id="ARBA00001947"/>
    </source>
</evidence>
<evidence type="ECO:0000256" key="12">
    <source>
        <dbReference type="ARBA" id="ARBA00023136"/>
    </source>
</evidence>
<sequence length="173" mass="19295">MHFPALGDLILSIPAVLWAITFHEFCHGYVAFKLGDPTAMRAGRLTLNPLAHLDPIGALMLLFFRFGWAKPVPIDTRYFKNPKRDIALVSIAGVAGNFLTASFCGLLARVIPGKMLILYPALGRFIVLLAVINLGLGVFNLIPIPPLDGSKLLYLVLPPRWLSKYFWLERYSF</sequence>
<feature type="domain" description="Peptidase M50" evidence="14">
    <location>
        <begin position="123"/>
        <end position="157"/>
    </location>
</feature>
<comment type="cofactor">
    <cofactor evidence="1">
        <name>Zn(2+)</name>
        <dbReference type="ChEBI" id="CHEBI:29105"/>
    </cofactor>
</comment>
<protein>
    <submittedName>
        <fullName evidence="15">Site-2 protease family protein</fullName>
    </submittedName>
</protein>
<feature type="transmembrane region" description="Helical" evidence="13">
    <location>
        <begin position="9"/>
        <end position="30"/>
    </location>
</feature>
<dbReference type="Proteomes" id="UP000886217">
    <property type="component" value="Unassembled WGS sequence"/>
</dbReference>
<dbReference type="GO" id="GO:0008237">
    <property type="term" value="F:metallopeptidase activity"/>
    <property type="evidence" value="ECO:0007669"/>
    <property type="project" value="UniProtKB-KW"/>
</dbReference>
<dbReference type="Pfam" id="PF02163">
    <property type="entry name" value="Peptidase_M50"/>
    <property type="match status" value="1"/>
</dbReference>
<evidence type="ECO:0000256" key="11">
    <source>
        <dbReference type="ARBA" id="ARBA00023049"/>
    </source>
</evidence>
<dbReference type="PANTHER" id="PTHR35864:SF1">
    <property type="entry name" value="ZINC METALLOPROTEASE YWHC-RELATED"/>
    <property type="match status" value="1"/>
</dbReference>
<evidence type="ECO:0000256" key="7">
    <source>
        <dbReference type="ARBA" id="ARBA00022723"/>
    </source>
</evidence>
<evidence type="ECO:0000256" key="8">
    <source>
        <dbReference type="ARBA" id="ARBA00022801"/>
    </source>
</evidence>
<keyword evidence="9" id="KW-0862">Zinc</keyword>
<dbReference type="EMBL" id="DRTU01000045">
    <property type="protein sequence ID" value="HHI00037.1"/>
    <property type="molecule type" value="Genomic_DNA"/>
</dbReference>
<feature type="transmembrane region" description="Helical" evidence="13">
    <location>
        <begin position="88"/>
        <end position="111"/>
    </location>
</feature>
<dbReference type="GO" id="GO:0046872">
    <property type="term" value="F:metal ion binding"/>
    <property type="evidence" value="ECO:0007669"/>
    <property type="project" value="UniProtKB-KW"/>
</dbReference>
<dbReference type="InterPro" id="IPR052348">
    <property type="entry name" value="Metallopeptidase_M50B"/>
</dbReference>
<feature type="transmembrane region" description="Helical" evidence="13">
    <location>
        <begin position="50"/>
        <end position="68"/>
    </location>
</feature>
<proteinExistence type="inferred from homology"/>
<feature type="non-terminal residue" evidence="15">
    <location>
        <position position="173"/>
    </location>
</feature>
<comment type="similarity">
    <text evidence="3">Belongs to the peptidase M50B family.</text>
</comment>
<evidence type="ECO:0000259" key="14">
    <source>
        <dbReference type="Pfam" id="PF02163"/>
    </source>
</evidence>
<evidence type="ECO:0000256" key="10">
    <source>
        <dbReference type="ARBA" id="ARBA00022989"/>
    </source>
</evidence>
<keyword evidence="11" id="KW-0482">Metalloprotease</keyword>
<keyword evidence="4" id="KW-1003">Cell membrane</keyword>
<organism evidence="15">
    <name type="scientific">Thermococcus litoralis</name>
    <dbReference type="NCBI Taxonomy" id="2265"/>
    <lineage>
        <taxon>Archaea</taxon>
        <taxon>Methanobacteriati</taxon>
        <taxon>Methanobacteriota</taxon>
        <taxon>Thermococci</taxon>
        <taxon>Thermococcales</taxon>
        <taxon>Thermococcaceae</taxon>
        <taxon>Thermococcus</taxon>
    </lineage>
</organism>